<feature type="compositionally biased region" description="Low complexity" evidence="1">
    <location>
        <begin position="101"/>
        <end position="131"/>
    </location>
</feature>
<feature type="compositionally biased region" description="Polar residues" evidence="1">
    <location>
        <begin position="1"/>
        <end position="20"/>
    </location>
</feature>
<feature type="compositionally biased region" description="Pro residues" evidence="1">
    <location>
        <begin position="237"/>
        <end position="248"/>
    </location>
</feature>
<feature type="region of interest" description="Disordered" evidence="1">
    <location>
        <begin position="1"/>
        <end position="295"/>
    </location>
</feature>
<comment type="caution">
    <text evidence="2">The sequence shown here is derived from an EMBL/GenBank/DDBJ whole genome shotgun (WGS) entry which is preliminary data.</text>
</comment>
<dbReference type="Proteomes" id="UP001375240">
    <property type="component" value="Unassembled WGS sequence"/>
</dbReference>
<feature type="compositionally biased region" description="Basic and acidic residues" evidence="1">
    <location>
        <begin position="138"/>
        <end position="160"/>
    </location>
</feature>
<reference evidence="2 3" key="1">
    <citation type="submission" date="2019-10" db="EMBL/GenBank/DDBJ databases">
        <authorList>
            <person name="Palmer J.M."/>
        </authorList>
    </citation>
    <scope>NUCLEOTIDE SEQUENCE [LARGE SCALE GENOMIC DNA]</scope>
    <source>
        <strain evidence="2 3">TWF696</strain>
    </source>
</reference>
<dbReference type="AlphaFoldDB" id="A0AAV9UGG5"/>
<evidence type="ECO:0000256" key="1">
    <source>
        <dbReference type="SAM" id="MobiDB-lite"/>
    </source>
</evidence>
<protein>
    <submittedName>
        <fullName evidence="2">Uncharacterized protein</fullName>
    </submittedName>
</protein>
<dbReference type="EMBL" id="JAVHNQ010000007">
    <property type="protein sequence ID" value="KAK6341271.1"/>
    <property type="molecule type" value="Genomic_DNA"/>
</dbReference>
<evidence type="ECO:0000313" key="3">
    <source>
        <dbReference type="Proteomes" id="UP001375240"/>
    </source>
</evidence>
<feature type="compositionally biased region" description="Basic and acidic residues" evidence="1">
    <location>
        <begin position="50"/>
        <end position="62"/>
    </location>
</feature>
<keyword evidence="3" id="KW-1185">Reference proteome</keyword>
<evidence type="ECO:0000313" key="2">
    <source>
        <dbReference type="EMBL" id="KAK6341271.1"/>
    </source>
</evidence>
<sequence>MFLFRSSSENSQLSKRNSSYESRKRSTESSPAAAAASRGFESTTAPSAGRRFENVDGDDFKRYQKKPSSVSETALPSRSGRDRSESSSYRGRHYQENEVPSGRSSRTSESAMSSRTAASSGQKSGSSAKQSRGISGWFKKENVKIAPPEKKPEAPAKVEEVQEPPLILPPREYEEPPLIKSPPREYEPPPVSPGRKYEAPRSASPVPPRKYDAPRPSPPRKYDSYPQSSPHITEAPPTRPTDYPPYPTHLPEGRYQGYTHPPQPTLPPKQSSHIHVTLPPQPPPPPQKPAPEQDPPLYFQRSSFHIQDFKKAMEEENYWDAGEHADVLGRLAASKYGEGVLPVAPDETYRFWLLAKAQSLIVQSALDEAYSLLTMHEKVMEEPQVPQWPFMTKLEFYITLSVAYARGNDLEFARTKAEKVIQLALGREGKLQENEKLQAPVQGTVDLAYYLIGEILVLDGKPAEAKFYQSQIPDNQKGGPPLTYLHRWAAICLADCNS</sequence>
<accession>A0AAV9UGG5</accession>
<organism evidence="2 3">
    <name type="scientific">Orbilia brochopaga</name>
    <dbReference type="NCBI Taxonomy" id="3140254"/>
    <lineage>
        <taxon>Eukaryota</taxon>
        <taxon>Fungi</taxon>
        <taxon>Dikarya</taxon>
        <taxon>Ascomycota</taxon>
        <taxon>Pezizomycotina</taxon>
        <taxon>Orbiliomycetes</taxon>
        <taxon>Orbiliales</taxon>
        <taxon>Orbiliaceae</taxon>
        <taxon>Orbilia</taxon>
    </lineage>
</organism>
<feature type="compositionally biased region" description="Polar residues" evidence="1">
    <location>
        <begin position="66"/>
        <end position="76"/>
    </location>
</feature>
<feature type="compositionally biased region" description="Pro residues" evidence="1">
    <location>
        <begin position="279"/>
        <end position="294"/>
    </location>
</feature>
<proteinExistence type="predicted"/>
<gene>
    <name evidence="2" type="ORF">TWF696_008354</name>
</gene>
<name>A0AAV9UGG5_9PEZI</name>